<sequence length="217" mass="24653">MVRKRKEEADQTRTRIIESARRVFLAHGVSLASMDEIARNAGVTRGAIYWHFTGKRDILNVLCIELRAWLLQVKEYLAVQLDLHEPLNAVALVLKKSVADLENHQEIRKALKIILTCCEYQEDCGPIWNELQNTKNELHRMTELAYHQATLQNTLKAELVPEMAAKDTRIFIEGLVSLIVMTPFVGNASQLIDSHIDLRRRLPTTVCNPDNTGAVSK</sequence>
<name>A0A6S6XVW3_9PROT</name>
<dbReference type="KEGG" id="doe:DENOEST_1188"/>
<evidence type="ECO:0000256" key="2">
    <source>
        <dbReference type="ARBA" id="ARBA00023015"/>
    </source>
</evidence>
<dbReference type="InterPro" id="IPR023772">
    <property type="entry name" value="DNA-bd_HTH_TetR-type_CS"/>
</dbReference>
<dbReference type="InterPro" id="IPR009057">
    <property type="entry name" value="Homeodomain-like_sf"/>
</dbReference>
<dbReference type="SUPFAM" id="SSF46689">
    <property type="entry name" value="Homeodomain-like"/>
    <property type="match status" value="1"/>
</dbReference>
<dbReference type="EMBL" id="LR778301">
    <property type="protein sequence ID" value="CAB1368353.1"/>
    <property type="molecule type" value="Genomic_DNA"/>
</dbReference>
<dbReference type="Proteomes" id="UP000515733">
    <property type="component" value="Chromosome"/>
</dbReference>
<evidence type="ECO:0000313" key="6">
    <source>
        <dbReference type="Proteomes" id="UP000515733"/>
    </source>
</evidence>
<accession>A0A6S6XVW3</accession>
<dbReference type="GO" id="GO:0000976">
    <property type="term" value="F:transcription cis-regulatory region binding"/>
    <property type="evidence" value="ECO:0007669"/>
    <property type="project" value="TreeGrafter"/>
</dbReference>
<dbReference type="PRINTS" id="PR00455">
    <property type="entry name" value="HTHTETR"/>
</dbReference>
<keyword evidence="4" id="KW-0804">Transcription</keyword>
<dbReference type="InterPro" id="IPR050109">
    <property type="entry name" value="HTH-type_TetR-like_transc_reg"/>
</dbReference>
<dbReference type="RefSeq" id="WP_145772291.1">
    <property type="nucleotide sequence ID" value="NZ_LR778301.1"/>
</dbReference>
<dbReference type="PROSITE" id="PS01081">
    <property type="entry name" value="HTH_TETR_1"/>
    <property type="match status" value="1"/>
</dbReference>
<gene>
    <name evidence="5" type="ORF">DENOEST_1188</name>
</gene>
<evidence type="ECO:0000256" key="1">
    <source>
        <dbReference type="ARBA" id="ARBA00022491"/>
    </source>
</evidence>
<dbReference type="Pfam" id="PF00440">
    <property type="entry name" value="TetR_N"/>
    <property type="match status" value="1"/>
</dbReference>
<organism evidence="5 6">
    <name type="scientific">Denitratisoma oestradiolicum</name>
    <dbReference type="NCBI Taxonomy" id="311182"/>
    <lineage>
        <taxon>Bacteria</taxon>
        <taxon>Pseudomonadati</taxon>
        <taxon>Pseudomonadota</taxon>
        <taxon>Betaproteobacteria</taxon>
        <taxon>Nitrosomonadales</taxon>
        <taxon>Sterolibacteriaceae</taxon>
        <taxon>Denitratisoma</taxon>
    </lineage>
</organism>
<proteinExistence type="predicted"/>
<reference evidence="5 6" key="1">
    <citation type="submission" date="2020-03" db="EMBL/GenBank/DDBJ databases">
        <authorList>
            <consortium name="Genoscope - CEA"/>
            <person name="William W."/>
        </authorList>
    </citation>
    <scope>NUCLEOTIDE SEQUENCE [LARGE SCALE GENOMIC DNA]</scope>
    <source>
        <strain evidence="6">DSM 16959</strain>
    </source>
</reference>
<dbReference type="OrthoDB" id="5816932at2"/>
<dbReference type="PANTHER" id="PTHR30055">
    <property type="entry name" value="HTH-TYPE TRANSCRIPTIONAL REGULATOR RUTR"/>
    <property type="match status" value="1"/>
</dbReference>
<evidence type="ECO:0000256" key="3">
    <source>
        <dbReference type="ARBA" id="ARBA00023125"/>
    </source>
</evidence>
<evidence type="ECO:0000256" key="4">
    <source>
        <dbReference type="ARBA" id="ARBA00023163"/>
    </source>
</evidence>
<protein>
    <submittedName>
        <fullName evidence="5">Putative HTH-type transcriptional regulator TtgR</fullName>
    </submittedName>
</protein>
<dbReference type="InterPro" id="IPR001647">
    <property type="entry name" value="HTH_TetR"/>
</dbReference>
<dbReference type="PROSITE" id="PS50977">
    <property type="entry name" value="HTH_TETR_2"/>
    <property type="match status" value="1"/>
</dbReference>
<keyword evidence="1" id="KW-0678">Repressor</keyword>
<keyword evidence="3" id="KW-0238">DNA-binding</keyword>
<dbReference type="Gene3D" id="1.10.357.10">
    <property type="entry name" value="Tetracycline Repressor, domain 2"/>
    <property type="match status" value="1"/>
</dbReference>
<keyword evidence="2" id="KW-0805">Transcription regulation</keyword>
<dbReference type="AlphaFoldDB" id="A0A6S6XVW3"/>
<dbReference type="PANTHER" id="PTHR30055:SF240">
    <property type="entry name" value="HTH-TYPE TRANSCRIPTIONAL REGULATOR ACRR"/>
    <property type="match status" value="1"/>
</dbReference>
<evidence type="ECO:0000313" key="5">
    <source>
        <dbReference type="EMBL" id="CAB1368353.1"/>
    </source>
</evidence>
<dbReference type="GO" id="GO:0003700">
    <property type="term" value="F:DNA-binding transcription factor activity"/>
    <property type="evidence" value="ECO:0007669"/>
    <property type="project" value="TreeGrafter"/>
</dbReference>
<keyword evidence="6" id="KW-1185">Reference proteome</keyword>